<protein>
    <submittedName>
        <fullName evidence="1">Uncharacterized protein</fullName>
    </submittedName>
</protein>
<organism evidence="1">
    <name type="scientific">bioreactor metagenome</name>
    <dbReference type="NCBI Taxonomy" id="1076179"/>
    <lineage>
        <taxon>unclassified sequences</taxon>
        <taxon>metagenomes</taxon>
        <taxon>ecological metagenomes</taxon>
    </lineage>
</organism>
<dbReference type="AlphaFoldDB" id="A0A645G6Y8"/>
<proteinExistence type="predicted"/>
<accession>A0A645G6Y8</accession>
<dbReference type="EMBL" id="VSSQ01067496">
    <property type="protein sequence ID" value="MPN19874.1"/>
    <property type="molecule type" value="Genomic_DNA"/>
</dbReference>
<sequence length="105" mass="10019">MCSIVISIYAIAAGSGFSAYSDKRSARNGDGTAERIDAVAIAAGPSAGGGDHSAVYIHVTAQTKAICPGAAGGGDRSAGDADRAAVCADAFAACRAADGGQAAAA</sequence>
<reference evidence="1" key="1">
    <citation type="submission" date="2019-08" db="EMBL/GenBank/DDBJ databases">
        <authorList>
            <person name="Kucharzyk K."/>
            <person name="Murdoch R.W."/>
            <person name="Higgins S."/>
            <person name="Loffler F."/>
        </authorList>
    </citation>
    <scope>NUCLEOTIDE SEQUENCE</scope>
</reference>
<gene>
    <name evidence="1" type="ORF">SDC9_167249</name>
</gene>
<name>A0A645G6Y8_9ZZZZ</name>
<comment type="caution">
    <text evidence="1">The sequence shown here is derived from an EMBL/GenBank/DDBJ whole genome shotgun (WGS) entry which is preliminary data.</text>
</comment>
<evidence type="ECO:0000313" key="1">
    <source>
        <dbReference type="EMBL" id="MPN19874.1"/>
    </source>
</evidence>